<gene>
    <name evidence="4" type="ORF">AB8O55_21255</name>
</gene>
<name>A0ABV4CPU7_9PSEU</name>
<keyword evidence="5" id="KW-1185">Reference proteome</keyword>
<comment type="caution">
    <text evidence="4">The sequence shown here is derived from an EMBL/GenBank/DDBJ whole genome shotgun (WGS) entry which is preliminary data.</text>
</comment>
<keyword evidence="2" id="KW-0472">Membrane</keyword>
<evidence type="ECO:0000313" key="5">
    <source>
        <dbReference type="Proteomes" id="UP001564626"/>
    </source>
</evidence>
<dbReference type="Pfam" id="PF19516">
    <property type="entry name" value="DUF6049"/>
    <property type="match status" value="1"/>
</dbReference>
<feature type="region of interest" description="Disordered" evidence="1">
    <location>
        <begin position="708"/>
        <end position="740"/>
    </location>
</feature>
<dbReference type="InterPro" id="IPR046112">
    <property type="entry name" value="DUF6049"/>
</dbReference>
<keyword evidence="2" id="KW-1133">Transmembrane helix</keyword>
<dbReference type="EMBL" id="JBGEHV010000045">
    <property type="protein sequence ID" value="MEY8041947.1"/>
    <property type="molecule type" value="Genomic_DNA"/>
</dbReference>
<accession>A0ABV4CPU7</accession>
<keyword evidence="2" id="KW-0812">Transmembrane</keyword>
<evidence type="ECO:0000256" key="2">
    <source>
        <dbReference type="SAM" id="Phobius"/>
    </source>
</evidence>
<evidence type="ECO:0000313" key="4">
    <source>
        <dbReference type="EMBL" id="MEY8041947.1"/>
    </source>
</evidence>
<reference evidence="4 5" key="1">
    <citation type="submission" date="2024-08" db="EMBL/GenBank/DDBJ databases">
        <title>Genome mining of Saccharopolyspora cebuensis PGLac3 from Nigerian medicinal plant.</title>
        <authorList>
            <person name="Ezeobiora C.E."/>
            <person name="Igbokwe N.H."/>
            <person name="Amin D.H."/>
            <person name="Mendie U.E."/>
        </authorList>
    </citation>
    <scope>NUCLEOTIDE SEQUENCE [LARGE SCALE GENOMIC DNA]</scope>
    <source>
        <strain evidence="4 5">PGLac3</strain>
    </source>
</reference>
<keyword evidence="3" id="KW-0732">Signal</keyword>
<evidence type="ECO:0000256" key="3">
    <source>
        <dbReference type="SAM" id="SignalP"/>
    </source>
</evidence>
<proteinExistence type="predicted"/>
<feature type="transmembrane region" description="Helical" evidence="2">
    <location>
        <begin position="678"/>
        <end position="699"/>
    </location>
</feature>
<dbReference type="RefSeq" id="WP_345360177.1">
    <property type="nucleotide sequence ID" value="NZ_BAABII010000004.1"/>
</dbReference>
<evidence type="ECO:0000256" key="1">
    <source>
        <dbReference type="SAM" id="MobiDB-lite"/>
    </source>
</evidence>
<dbReference type="Proteomes" id="UP001564626">
    <property type="component" value="Unassembled WGS sequence"/>
</dbReference>
<feature type="chain" id="PRO_5045415544" evidence="3">
    <location>
        <begin position="21"/>
        <end position="740"/>
    </location>
</feature>
<sequence>MRFLLVAVIAALGMAATVLPGVVPGTAPRAHAQDAPLTRLEVTNVTPSVVQGNSPGELVVTGRLTNISDRTISGVEARIERGNPAATEAEAQRALRAGSRSATGPAFRPVVDELSPGQVLPIELRIPLTGPNSLQLTQPGVYPLLVNINGVPEAGGRARVAEAQFLLPVLALPGGAPAAPPPQPTPMSMLVPIVDYPRMEREALPNARGILVDDQLSTSLAPGGRLYELVQAVSETAPPGSPLGNGLCFAIDPDLLMTVRTMQAGYLVRQDDGTLAEGIGSSAAELWLSKLREATNGRCVIALPYADVDVVALGRADLPDLVTGAMEGRALVRGELGTEPREVMWPVEGALDGPAVEQMPRTVLMQPEAIGIPAGSLSPARVRGADIAAVPIDPLLSRALDPLHDTPQRVTALSPPENGRLSAQNVLGALTVRATTARVPNATSVLAPPRRWRMGGDDLRGLLRGMQDLSEAGYVEPTALPTPDPASLPEADLTYPVDAGADEIPQPVLDALAAQNYKVGDLYRSSDNEPSSQVQPGHVTTPLRNGLLRGASSAWRGDPDAARHWVRLATRTLEGVLSQVRIGAFPGTIMMGSNTSHVPITVINDLPIQLRVELVLPRLPGVEYRELGVLRIPANGKRTFWLETSAQRPGKFFIDVGLVTEGGTRLSSGARMPVQSTAYGAVIPIITAIAGALLVGLSVRRIVRKVRAKRRDERTGGGTDQSGPVDAAVPAATDGDRDAD</sequence>
<feature type="signal peptide" evidence="3">
    <location>
        <begin position="1"/>
        <end position="20"/>
    </location>
</feature>
<protein>
    <submittedName>
        <fullName evidence="4">DUF6049 family protein</fullName>
    </submittedName>
</protein>
<organism evidence="4 5">
    <name type="scientific">Saccharopolyspora cebuensis</name>
    <dbReference type="NCBI Taxonomy" id="418759"/>
    <lineage>
        <taxon>Bacteria</taxon>
        <taxon>Bacillati</taxon>
        <taxon>Actinomycetota</taxon>
        <taxon>Actinomycetes</taxon>
        <taxon>Pseudonocardiales</taxon>
        <taxon>Pseudonocardiaceae</taxon>
        <taxon>Saccharopolyspora</taxon>
    </lineage>
</organism>